<feature type="signal peptide" evidence="2">
    <location>
        <begin position="1"/>
        <end position="31"/>
    </location>
</feature>
<feature type="region of interest" description="Disordered" evidence="1">
    <location>
        <begin position="279"/>
        <end position="382"/>
    </location>
</feature>
<reference evidence="4 5" key="1">
    <citation type="journal article" date="2014" name="Int. J. Syst. Evol. Microbiol.">
        <title>Phylogenomics and the dynamic genome evolution of the genus Streptococcus.</title>
        <authorList>
            <consortium name="The Broad Institute Genome Sequencing Platform"/>
            <person name="Richards V.P."/>
            <person name="Palmer S.R."/>
            <person name="Pavinski Bitar P.D."/>
            <person name="Qin X."/>
            <person name="Weinstock G.M."/>
            <person name="Highlander S.K."/>
            <person name="Town C.D."/>
            <person name="Burne R.A."/>
            <person name="Stanhope M.J."/>
        </authorList>
    </citation>
    <scope>NUCLEOTIDE SEQUENCE [LARGE SCALE GENOMIC DNA]</scope>
    <source>
        <strain evidence="4 5">CECT 5772</strain>
    </source>
</reference>
<evidence type="ECO:0000256" key="1">
    <source>
        <dbReference type="SAM" id="MobiDB-lite"/>
    </source>
</evidence>
<keyword evidence="4" id="KW-0176">Collagen</keyword>
<evidence type="ECO:0000256" key="2">
    <source>
        <dbReference type="SAM" id="SignalP"/>
    </source>
</evidence>
<protein>
    <submittedName>
        <fullName evidence="4">Collagen-binding collagen-like cell surface-anchored protein FneC</fullName>
    </submittedName>
</protein>
<dbReference type="InterPro" id="IPR013552">
    <property type="entry name" value="Thioester_dom"/>
</dbReference>
<name>A0A922T4Q9_9STRE</name>
<dbReference type="PANTHER" id="PTHR24637">
    <property type="entry name" value="COLLAGEN"/>
    <property type="match status" value="1"/>
</dbReference>
<gene>
    <name evidence="4" type="ORF">CECT5772_08548</name>
</gene>
<proteinExistence type="predicted"/>
<sequence length="382" mass="42841">MKKTMKKMLAASTLCIIMSGSFISGSARVLAEEYYGWNDGTRDNSPYLLYVTPKNEKNRLLNTVVYCFNKDLQWPENWEKSKDFETIMKDSQFKLPLYNRQEGTEETVTRLAKKKNNKVNQLSIALTAVLENGYPNKKRIKNLSDEQFRIVTQCAIWYFCDSQSYVSSKAKLTREQQEVFAELVKIGEEASNANIKNNNIKLDLYITNDKNRYQSPYQNLLGFSFTSGKSKKENCDCIDIWFEKDERNNGYWLLKFKDSNKNGKKDPNEQIIDNIFIENGKNGIDGTPGLPGPKGPKGDRGERGPAGEPGKPGKQGERGPADPKGENGKDREPGKQGKPGEKGETGEKGPKGDTGKDGAPGRDGRDGQPGPKGDWATRHSRS</sequence>
<comment type="caution">
    <text evidence="4">The sequence shown here is derived from an EMBL/GenBank/DDBJ whole genome shotgun (WGS) entry which is preliminary data.</text>
</comment>
<evidence type="ECO:0000313" key="4">
    <source>
        <dbReference type="EMBL" id="KED03849.1"/>
    </source>
</evidence>
<feature type="compositionally biased region" description="Basic and acidic residues" evidence="1">
    <location>
        <begin position="314"/>
        <end position="366"/>
    </location>
</feature>
<dbReference type="NCBIfam" id="NF012162">
    <property type="entry name" value="surf_Nterm_1"/>
    <property type="match status" value="1"/>
</dbReference>
<dbReference type="InterPro" id="IPR023849">
    <property type="entry name" value="TQXA_dom"/>
</dbReference>
<dbReference type="RefSeq" id="WP_322006283.1">
    <property type="nucleotide sequence ID" value="NZ_AWEX01000082.1"/>
</dbReference>
<dbReference type="EMBL" id="AWEX01000082">
    <property type="protein sequence ID" value="KED03849.1"/>
    <property type="molecule type" value="Genomic_DNA"/>
</dbReference>
<feature type="compositionally biased region" description="Basic and acidic residues" evidence="1">
    <location>
        <begin position="296"/>
        <end position="305"/>
    </location>
</feature>
<feature type="chain" id="PRO_5037484370" evidence="2">
    <location>
        <begin position="32"/>
        <end position="382"/>
    </location>
</feature>
<dbReference type="InterPro" id="IPR008160">
    <property type="entry name" value="Collagen"/>
</dbReference>
<dbReference type="NCBIfam" id="TIGR03934">
    <property type="entry name" value="TQXA_dom"/>
    <property type="match status" value="1"/>
</dbReference>
<dbReference type="Pfam" id="PF08341">
    <property type="entry name" value="TED"/>
    <property type="match status" value="1"/>
</dbReference>
<keyword evidence="2" id="KW-0732">Signal</keyword>
<feature type="domain" description="Thioester" evidence="3">
    <location>
        <begin position="64"/>
        <end position="185"/>
    </location>
</feature>
<evidence type="ECO:0000259" key="3">
    <source>
        <dbReference type="Pfam" id="PF08341"/>
    </source>
</evidence>
<dbReference type="AlphaFoldDB" id="A0A922T4Q9"/>
<dbReference type="Gene3D" id="1.10.150.480">
    <property type="match status" value="1"/>
</dbReference>
<dbReference type="Proteomes" id="UP000028704">
    <property type="component" value="Unassembled WGS sequence"/>
</dbReference>
<organism evidence="4 5">
    <name type="scientific">Streptococcus equi subsp. ruminatorum CECT 5772</name>
    <dbReference type="NCBI Taxonomy" id="1051981"/>
    <lineage>
        <taxon>Bacteria</taxon>
        <taxon>Bacillati</taxon>
        <taxon>Bacillota</taxon>
        <taxon>Bacilli</taxon>
        <taxon>Lactobacillales</taxon>
        <taxon>Streptococcaceae</taxon>
        <taxon>Streptococcus</taxon>
    </lineage>
</organism>
<evidence type="ECO:0000313" key="5">
    <source>
        <dbReference type="Proteomes" id="UP000028704"/>
    </source>
</evidence>
<dbReference type="Pfam" id="PF01391">
    <property type="entry name" value="Collagen"/>
    <property type="match status" value="1"/>
</dbReference>
<accession>A0A922T4Q9</accession>
<dbReference type="Gene3D" id="2.30.30.670">
    <property type="entry name" value="Thioester domain"/>
    <property type="match status" value="1"/>
</dbReference>